<evidence type="ECO:0000313" key="3">
    <source>
        <dbReference type="EMBL" id="KAG0687122.1"/>
    </source>
</evidence>
<dbReference type="GO" id="GO:0005739">
    <property type="term" value="C:mitochondrion"/>
    <property type="evidence" value="ECO:0007669"/>
    <property type="project" value="GOC"/>
</dbReference>
<dbReference type="OrthoDB" id="307899at2759"/>
<comment type="caution">
    <text evidence="3">The sequence shown here is derived from an EMBL/GenBank/DDBJ whole genome shotgun (WGS) entry which is preliminary data.</text>
</comment>
<evidence type="ECO:0000313" key="4">
    <source>
        <dbReference type="Proteomes" id="UP000697127"/>
    </source>
</evidence>
<dbReference type="InterPro" id="IPR019401">
    <property type="entry name" value="Znf_CHCC"/>
</dbReference>
<evidence type="ECO:0000256" key="1">
    <source>
        <dbReference type="SAM" id="MobiDB-lite"/>
    </source>
</evidence>
<reference evidence="3" key="1">
    <citation type="submission" date="2020-11" db="EMBL/GenBank/DDBJ databases">
        <title>Kefir isolates.</title>
        <authorList>
            <person name="Marcisauskas S."/>
            <person name="Kim Y."/>
            <person name="Blasche S."/>
        </authorList>
    </citation>
    <scope>NUCLEOTIDE SEQUENCE</scope>
    <source>
        <strain evidence="3">Olga-1</strain>
    </source>
</reference>
<evidence type="ECO:0000259" key="2">
    <source>
        <dbReference type="Pfam" id="PF10276"/>
    </source>
</evidence>
<feature type="region of interest" description="Disordered" evidence="1">
    <location>
        <begin position="50"/>
        <end position="75"/>
    </location>
</feature>
<dbReference type="EMBL" id="PUHW01000311">
    <property type="protein sequence ID" value="KAG0687122.1"/>
    <property type="molecule type" value="Genomic_DNA"/>
</dbReference>
<feature type="domain" description="Zinc finger CHCC-type" evidence="2">
    <location>
        <begin position="111"/>
        <end position="146"/>
    </location>
</feature>
<gene>
    <name evidence="3" type="ORF">C6P40_002856</name>
</gene>
<dbReference type="PANTHER" id="PTHR13156">
    <property type="entry name" value="NADH-UBIQUINONE OXIDOREDUCTASE 13 KD-A SUBUNIT"/>
    <property type="match status" value="1"/>
</dbReference>
<name>A0A9P7BCN1_9ASCO</name>
<dbReference type="GO" id="GO:0006120">
    <property type="term" value="P:mitochondrial electron transport, NADH to ubiquinone"/>
    <property type="evidence" value="ECO:0007669"/>
    <property type="project" value="TreeGrafter"/>
</dbReference>
<dbReference type="AlphaFoldDB" id="A0A9P7BCN1"/>
<proteinExistence type="predicted"/>
<sequence length="155" mass="17218">MLARSFKLNTLVAKRFVATATKTATKTATTTTTTTTTTTDLAYEDPLDVIPSSNYKQAPNRSETWSPSQKSRDEIWKNDPRFVGKDLSKQPQALAAIELIKNQPISFIHGNIAVCHGTDFVQGHPKVYINLDKEKAHTCGYCGARYARDELKGKL</sequence>
<protein>
    <recommendedName>
        <fullName evidence="2">Zinc finger CHCC-type domain-containing protein</fullName>
    </recommendedName>
</protein>
<accession>A0A9P7BCN1</accession>
<feature type="compositionally biased region" description="Polar residues" evidence="1">
    <location>
        <begin position="51"/>
        <end position="69"/>
    </location>
</feature>
<organism evidence="3 4">
    <name type="scientific">Pichia californica</name>
    <dbReference type="NCBI Taxonomy" id="460514"/>
    <lineage>
        <taxon>Eukaryota</taxon>
        <taxon>Fungi</taxon>
        <taxon>Dikarya</taxon>
        <taxon>Ascomycota</taxon>
        <taxon>Saccharomycotina</taxon>
        <taxon>Pichiomycetes</taxon>
        <taxon>Pichiales</taxon>
        <taxon>Pichiaceae</taxon>
        <taxon>Pichia</taxon>
    </lineage>
</organism>
<dbReference type="Pfam" id="PF10276">
    <property type="entry name" value="zf-CHCC"/>
    <property type="match status" value="1"/>
</dbReference>
<dbReference type="Gene3D" id="2.60.260.40">
    <property type="entry name" value="q5lls5 like domains"/>
    <property type="match status" value="1"/>
</dbReference>
<dbReference type="PANTHER" id="PTHR13156:SF0">
    <property type="entry name" value="NADH DEHYDROGENASE [UBIQUINONE] IRON-SULFUR PROTEIN 6, MITOCHONDRIAL"/>
    <property type="match status" value="1"/>
</dbReference>
<dbReference type="Proteomes" id="UP000697127">
    <property type="component" value="Unassembled WGS sequence"/>
</dbReference>
<keyword evidence="4" id="KW-1185">Reference proteome</keyword>